<keyword evidence="1" id="KW-0732">Signal</keyword>
<proteinExistence type="evidence at transcript level"/>
<dbReference type="AlphaFoldDB" id="A0A1W6EW13"/>
<evidence type="ECO:0000313" key="2">
    <source>
        <dbReference type="EMBL" id="ARK19904.1"/>
    </source>
</evidence>
<feature type="chain" id="PRO_5012099853" evidence="1">
    <location>
        <begin position="22"/>
        <end position="264"/>
    </location>
</feature>
<reference evidence="2" key="1">
    <citation type="submission" date="2017-02" db="EMBL/GenBank/DDBJ databases">
        <title>Parasitoid Jewel Wasp Mounts Multi-Pronged Neurochemical Attack to Hijack a Host Brain.</title>
        <authorList>
            <person name="Arvidson R.S."/>
            <person name="Kaiser M."/>
            <person name="Libersat F."/>
            <person name="Adams M.E."/>
        </authorList>
    </citation>
    <scope>NUCLEOTIDE SEQUENCE</scope>
    <source>
        <strain evidence="2">122</strain>
    </source>
</reference>
<feature type="signal peptide" evidence="1">
    <location>
        <begin position="1"/>
        <end position="21"/>
    </location>
</feature>
<organism evidence="2">
    <name type="scientific">Ampulex compressa</name>
    <name type="common">Emerald cockroach wasp</name>
    <dbReference type="NCBI Taxonomy" id="860918"/>
    <lineage>
        <taxon>Eukaryota</taxon>
        <taxon>Metazoa</taxon>
        <taxon>Ecdysozoa</taxon>
        <taxon>Arthropoda</taxon>
        <taxon>Hexapoda</taxon>
        <taxon>Insecta</taxon>
        <taxon>Pterygota</taxon>
        <taxon>Neoptera</taxon>
        <taxon>Endopterygota</taxon>
        <taxon>Hymenoptera</taxon>
        <taxon>Apocrita</taxon>
        <taxon>Aculeata</taxon>
        <taxon>Apoidea</taxon>
        <taxon>Ampulicidae</taxon>
        <taxon>Ampulicini</taxon>
        <taxon>Ampulex</taxon>
    </lineage>
</organism>
<accession>A0A1W6EW13</accession>
<protein>
    <submittedName>
        <fullName evidence="2">Venom protein</fullName>
    </submittedName>
</protein>
<dbReference type="EMBL" id="KY563495">
    <property type="protein sequence ID" value="ARK19904.1"/>
    <property type="molecule type" value="mRNA"/>
</dbReference>
<evidence type="ECO:0000256" key="1">
    <source>
        <dbReference type="SAM" id="SignalP"/>
    </source>
</evidence>
<name>A0A1W6EW13_AMPCP</name>
<sequence length="264" mass="30495">MKRILILCIYIAFCRLSTSNADDTQVVQRLKVYGNFIDKVQNNIQNKIKRLGGPNILKLFTAQFVWSITHQIALIELESKTSKALNDTLIYIDPIVTKARKLQDCYDEEQKALKNLTSRAEIVYYDCNIVATAYLLTPSGETADVTKHGKDIIEKLQNLYSQCTYLSSSLLQEPCIRTVLRQTKPLVKEFEEKYKIAHQVHAKKYQRIDNFGECYEKQILPLNQEIQKIRKAASKCIEETELRFEGRLTTTWLRDSQSGMFSTP</sequence>